<keyword evidence="2" id="KW-0812">Transmembrane</keyword>
<organism evidence="3 4">
    <name type="scientific">Plutella xylostella</name>
    <name type="common">Diamondback moth</name>
    <name type="synonym">Plutella maculipennis</name>
    <dbReference type="NCBI Taxonomy" id="51655"/>
    <lineage>
        <taxon>Eukaryota</taxon>
        <taxon>Metazoa</taxon>
        <taxon>Ecdysozoa</taxon>
        <taxon>Arthropoda</taxon>
        <taxon>Hexapoda</taxon>
        <taxon>Insecta</taxon>
        <taxon>Pterygota</taxon>
        <taxon>Neoptera</taxon>
        <taxon>Endopterygota</taxon>
        <taxon>Lepidoptera</taxon>
        <taxon>Glossata</taxon>
        <taxon>Ditrysia</taxon>
        <taxon>Yponomeutoidea</taxon>
        <taxon>Plutellidae</taxon>
        <taxon>Plutella</taxon>
    </lineage>
</organism>
<feature type="compositionally biased region" description="Basic and acidic residues" evidence="1">
    <location>
        <begin position="83"/>
        <end position="94"/>
    </location>
</feature>
<reference evidence="3 4" key="1">
    <citation type="submission" date="2021-06" db="EMBL/GenBank/DDBJ databases">
        <title>A haploid diamondback moth (Plutella xylostella L.) genome assembly resolves 31 chromosomes and identifies a diamide resistance mutation.</title>
        <authorList>
            <person name="Ward C.M."/>
            <person name="Perry K.D."/>
            <person name="Baker G."/>
            <person name="Powis K."/>
            <person name="Heckel D.G."/>
            <person name="Baxter S.W."/>
        </authorList>
    </citation>
    <scope>NUCLEOTIDE SEQUENCE [LARGE SCALE GENOMIC DNA]</scope>
    <source>
        <strain evidence="3 4">LV</strain>
        <tissue evidence="3">Single pupa</tissue>
    </source>
</reference>
<keyword evidence="2" id="KW-0472">Membrane</keyword>
<protein>
    <recommendedName>
        <fullName evidence="5">Deltamethrin resistance protein prag01 domain-containing protein</fullName>
    </recommendedName>
</protein>
<keyword evidence="2" id="KW-1133">Transmembrane helix</keyword>
<dbReference type="EMBL" id="JAHIBW010000007">
    <property type="protein sequence ID" value="KAG7309126.1"/>
    <property type="molecule type" value="Genomic_DNA"/>
</dbReference>
<sequence length="94" mass="10659">MSGLKPTRLWHLTSQKRFNSLIKDRESLGHPHNQRDKKDQFQLLAIVFGSALAFIYTYRTLGLPTTVDIVGTEPGAANDTTDNIDKIDHCHPER</sequence>
<evidence type="ECO:0000256" key="2">
    <source>
        <dbReference type="SAM" id="Phobius"/>
    </source>
</evidence>
<proteinExistence type="predicted"/>
<dbReference type="Proteomes" id="UP000823941">
    <property type="component" value="Chromosome 7"/>
</dbReference>
<evidence type="ECO:0000256" key="1">
    <source>
        <dbReference type="SAM" id="MobiDB-lite"/>
    </source>
</evidence>
<comment type="caution">
    <text evidence="3">The sequence shown here is derived from an EMBL/GenBank/DDBJ whole genome shotgun (WGS) entry which is preliminary data.</text>
</comment>
<accession>A0ABQ7QVU0</accession>
<evidence type="ECO:0008006" key="5">
    <source>
        <dbReference type="Google" id="ProtNLM"/>
    </source>
</evidence>
<gene>
    <name evidence="3" type="ORF">JYU34_005046</name>
</gene>
<name>A0ABQ7QVU0_PLUXY</name>
<evidence type="ECO:0000313" key="3">
    <source>
        <dbReference type="EMBL" id="KAG7309126.1"/>
    </source>
</evidence>
<keyword evidence="4" id="KW-1185">Reference proteome</keyword>
<feature type="transmembrane region" description="Helical" evidence="2">
    <location>
        <begin position="41"/>
        <end position="58"/>
    </location>
</feature>
<evidence type="ECO:0000313" key="4">
    <source>
        <dbReference type="Proteomes" id="UP000823941"/>
    </source>
</evidence>
<feature type="region of interest" description="Disordered" evidence="1">
    <location>
        <begin position="74"/>
        <end position="94"/>
    </location>
</feature>